<reference evidence="1 2" key="1">
    <citation type="journal article" date="2019" name="Int. J. Syst. Evol. Microbiol.">
        <title>The Global Catalogue of Microorganisms (GCM) 10K type strain sequencing project: providing services to taxonomists for standard genome sequencing and annotation.</title>
        <authorList>
            <consortium name="The Broad Institute Genomics Platform"/>
            <consortium name="The Broad Institute Genome Sequencing Center for Infectious Disease"/>
            <person name="Wu L."/>
            <person name="Ma J."/>
        </authorList>
    </citation>
    <scope>NUCLEOTIDE SEQUENCE [LARGE SCALE GENOMIC DNA]</scope>
    <source>
        <strain evidence="1 2">JCM 14307</strain>
    </source>
</reference>
<dbReference type="RefSeq" id="WP_344162615.1">
    <property type="nucleotide sequence ID" value="NZ_BAAANF010000023.1"/>
</dbReference>
<evidence type="ECO:0000313" key="2">
    <source>
        <dbReference type="Proteomes" id="UP001500280"/>
    </source>
</evidence>
<organism evidence="1 2">
    <name type="scientific">Kribbella yunnanensis</name>
    <dbReference type="NCBI Taxonomy" id="190194"/>
    <lineage>
        <taxon>Bacteria</taxon>
        <taxon>Bacillati</taxon>
        <taxon>Actinomycetota</taxon>
        <taxon>Actinomycetes</taxon>
        <taxon>Propionibacteriales</taxon>
        <taxon>Kribbellaceae</taxon>
        <taxon>Kribbella</taxon>
    </lineage>
</organism>
<comment type="caution">
    <text evidence="1">The sequence shown here is derived from an EMBL/GenBank/DDBJ whole genome shotgun (WGS) entry which is preliminary data.</text>
</comment>
<evidence type="ECO:0008006" key="3">
    <source>
        <dbReference type="Google" id="ProtNLM"/>
    </source>
</evidence>
<accession>A0ABN2IWW1</accession>
<name>A0ABN2IWW1_9ACTN</name>
<proteinExistence type="predicted"/>
<evidence type="ECO:0000313" key="1">
    <source>
        <dbReference type="EMBL" id="GAA1713422.1"/>
    </source>
</evidence>
<dbReference type="Proteomes" id="UP001500280">
    <property type="component" value="Unassembled WGS sequence"/>
</dbReference>
<sequence length="122" mass="14090">MNNHREFGRFFDGPSTGPLVVRWRDLDADAANEELERLGEWVVWFAGRYGLDHKAIPPCWNKHGAVVEEISALRTFWESCFQDDAGPTEPLAFHRDLTLAVRRLRDWTSLLGCTRIVHREPS</sequence>
<protein>
    <recommendedName>
        <fullName evidence="3">Barstar (barnase inhibitor) domain-containing protein</fullName>
    </recommendedName>
</protein>
<dbReference type="EMBL" id="BAAANF010000023">
    <property type="protein sequence ID" value="GAA1713422.1"/>
    <property type="molecule type" value="Genomic_DNA"/>
</dbReference>
<gene>
    <name evidence="1" type="ORF">GCM10009745_72160</name>
</gene>
<keyword evidence="2" id="KW-1185">Reference proteome</keyword>